<dbReference type="GO" id="GO:0004821">
    <property type="term" value="F:histidine-tRNA ligase activity"/>
    <property type="evidence" value="ECO:0007669"/>
    <property type="project" value="UniProtKB-UniRule"/>
</dbReference>
<name>A0A1Q6DUT2_METT1</name>
<feature type="binding site" evidence="7">
    <location>
        <position position="106"/>
    </location>
    <ligand>
        <name>L-histidine</name>
        <dbReference type="ChEBI" id="CHEBI:57595"/>
    </ligand>
</feature>
<dbReference type="GO" id="GO:0005524">
    <property type="term" value="F:ATP binding"/>
    <property type="evidence" value="ECO:0007669"/>
    <property type="project" value="UniProtKB-UniRule"/>
</dbReference>
<dbReference type="PIRSF" id="PIRSF001549">
    <property type="entry name" value="His-tRNA_synth"/>
    <property type="match status" value="1"/>
</dbReference>
<feature type="binding site" evidence="7">
    <location>
        <position position="92"/>
    </location>
    <ligand>
        <name>L-histidine</name>
        <dbReference type="ChEBI" id="CHEBI:57595"/>
    </ligand>
</feature>
<dbReference type="Pfam" id="PF13393">
    <property type="entry name" value="tRNA-synt_His"/>
    <property type="match status" value="1"/>
</dbReference>
<proteinExistence type="inferred from homology"/>
<comment type="similarity">
    <text evidence="2 6">Belongs to the class-II aminoacyl-tRNA synthetase family.</text>
</comment>
<keyword evidence="6" id="KW-0436">Ligase</keyword>
<keyword evidence="6" id="KW-0030">Aminoacyl-tRNA synthetase</keyword>
<feature type="binding site" evidence="7">
    <location>
        <begin position="62"/>
        <end position="64"/>
    </location>
    <ligand>
        <name>L-histidine</name>
        <dbReference type="ChEBI" id="CHEBI:57595"/>
    </ligand>
</feature>
<dbReference type="InParanoid" id="A0A1Q6DUT2"/>
<reference evidence="9" key="1">
    <citation type="submission" date="2016-12" db="EMBL/GenBank/DDBJ databases">
        <title>Discovery of methanogenic haloarchaea.</title>
        <authorList>
            <person name="Sorokin D.Y."/>
            <person name="Makarova K.S."/>
            <person name="Abbas B."/>
            <person name="Ferrer M."/>
            <person name="Golyshin P.N."/>
        </authorList>
    </citation>
    <scope>NUCLEOTIDE SEQUENCE [LARGE SCALE GENOMIC DNA]</scope>
    <source>
        <strain evidence="9">HMET1</strain>
    </source>
</reference>
<evidence type="ECO:0000256" key="5">
    <source>
        <dbReference type="ARBA" id="ARBA00047639"/>
    </source>
</evidence>
<sequence length="417" mass="47723">MEERNKVKEKMKNLCTRCGYQEVKTPTFEKLKLFKLKSGEEIVEDIYKFEDKGGRGLALRPELTAPIMRFYSNELKSRTKPIKLFYFSNCFRYEQPQKGRYREFWQFGTEILGGKTLEADAEVISLADSILRELNLEFDLKIGHLGVIRELLKSEDIEEDAQDKIMSVMDKEDVEELKTVLNSYGITKEIKNKLIKLFGLEGEPREILDKAGKILEGNKSVLGRLSDLDKLIDLLDYYGVSDFSLDLGIARGLDYYTGIVFEAFVPGLGAQNQVCGGGSYEFPEFVEGGFKSTGFAIGFDRIMDALEIQGEKIQSRPRSMAYIVPVSEEFREESMKVLREARKSFPAEIDLQNRGIGAQLSHINKLEIPYAILIGEEEVKKDKVSLKDMKTGDQDLMELKDAINKIKSKYKEYDIRY</sequence>
<dbReference type="STRING" id="1903181.BTN85_0616"/>
<keyword evidence="10" id="KW-1185">Reference proteome</keyword>
<dbReference type="InterPro" id="IPR006195">
    <property type="entry name" value="aa-tRNA-synth_II"/>
</dbReference>
<dbReference type="InterPro" id="IPR036621">
    <property type="entry name" value="Anticodon-bd_dom_sf"/>
</dbReference>
<feature type="binding site" evidence="7">
    <location>
        <begin position="255"/>
        <end position="256"/>
    </location>
    <ligand>
        <name>L-histidine</name>
        <dbReference type="ChEBI" id="CHEBI:57595"/>
    </ligand>
</feature>
<keyword evidence="6" id="KW-0648">Protein biosynthesis</keyword>
<dbReference type="EMBL" id="MSDW01000001">
    <property type="protein sequence ID" value="OKY78131.1"/>
    <property type="molecule type" value="Genomic_DNA"/>
</dbReference>
<keyword evidence="3 6" id="KW-0963">Cytoplasm</keyword>
<evidence type="ECO:0000256" key="3">
    <source>
        <dbReference type="ARBA" id="ARBA00022490"/>
    </source>
</evidence>
<dbReference type="Pfam" id="PF03129">
    <property type="entry name" value="HGTP_anticodon"/>
    <property type="match status" value="1"/>
</dbReference>
<evidence type="ECO:0000256" key="2">
    <source>
        <dbReference type="ARBA" id="ARBA00008226"/>
    </source>
</evidence>
<accession>A0A1Q6DUT2</accession>
<keyword evidence="6" id="KW-0067">ATP-binding</keyword>
<gene>
    <name evidence="6" type="primary">hisS</name>
    <name evidence="9" type="ORF">BTN85_0616</name>
</gene>
<feature type="domain" description="Aminoacyl-transfer RNA synthetases class-II family profile" evidence="8">
    <location>
        <begin position="1"/>
        <end position="325"/>
    </location>
</feature>
<dbReference type="InterPro" id="IPR004154">
    <property type="entry name" value="Anticodon-bd"/>
</dbReference>
<comment type="catalytic activity">
    <reaction evidence="5 6">
        <text>tRNA(His) + L-histidine + ATP = L-histidyl-tRNA(His) + AMP + diphosphate + H(+)</text>
        <dbReference type="Rhea" id="RHEA:17313"/>
        <dbReference type="Rhea" id="RHEA-COMP:9665"/>
        <dbReference type="Rhea" id="RHEA-COMP:9689"/>
        <dbReference type="ChEBI" id="CHEBI:15378"/>
        <dbReference type="ChEBI" id="CHEBI:30616"/>
        <dbReference type="ChEBI" id="CHEBI:33019"/>
        <dbReference type="ChEBI" id="CHEBI:57595"/>
        <dbReference type="ChEBI" id="CHEBI:78442"/>
        <dbReference type="ChEBI" id="CHEBI:78527"/>
        <dbReference type="ChEBI" id="CHEBI:456215"/>
        <dbReference type="EC" id="6.1.1.21"/>
    </reaction>
</comment>
<dbReference type="InterPro" id="IPR045864">
    <property type="entry name" value="aa-tRNA-synth_II/BPL/LPL"/>
</dbReference>
<organism evidence="9 10">
    <name type="scientific">Methanohalarchaeum thermophilum</name>
    <dbReference type="NCBI Taxonomy" id="1903181"/>
    <lineage>
        <taxon>Archaea</taxon>
        <taxon>Methanobacteriati</taxon>
        <taxon>Methanobacteriota</taxon>
        <taxon>Methanonatronarchaeia</taxon>
        <taxon>Methanonatronarchaeales</taxon>
        <taxon>Methanonatronarchaeaceae</taxon>
        <taxon>Candidatus Methanohalarchaeum</taxon>
    </lineage>
</organism>
<dbReference type="HAMAP" id="MF_00127">
    <property type="entry name" value="His_tRNA_synth"/>
    <property type="match status" value="1"/>
</dbReference>
<dbReference type="SUPFAM" id="SSF55681">
    <property type="entry name" value="Class II aaRS and biotin synthetases"/>
    <property type="match status" value="1"/>
</dbReference>
<dbReference type="HAMAP" id="MF_00125">
    <property type="entry name" value="HisZ"/>
    <property type="match status" value="1"/>
</dbReference>
<dbReference type="PANTHER" id="PTHR43707">
    <property type="entry name" value="HISTIDYL-TRNA SYNTHETASE"/>
    <property type="match status" value="1"/>
</dbReference>
<comment type="caution">
    <text evidence="9">The sequence shown here is derived from an EMBL/GenBank/DDBJ whole genome shotgun (WGS) entry which is preliminary data.</text>
</comment>
<dbReference type="GO" id="GO:0006427">
    <property type="term" value="P:histidyl-tRNA aminoacylation"/>
    <property type="evidence" value="ECO:0007669"/>
    <property type="project" value="UniProtKB-UniRule"/>
</dbReference>
<dbReference type="CDD" id="cd00773">
    <property type="entry name" value="HisRS-like_core"/>
    <property type="match status" value="1"/>
</dbReference>
<evidence type="ECO:0000256" key="7">
    <source>
        <dbReference type="PIRSR" id="PIRSR001549-1"/>
    </source>
</evidence>
<evidence type="ECO:0000256" key="6">
    <source>
        <dbReference type="HAMAP-Rule" id="MF_00127"/>
    </source>
</evidence>
<evidence type="ECO:0000259" key="8">
    <source>
        <dbReference type="PROSITE" id="PS50862"/>
    </source>
</evidence>
<dbReference type="InterPro" id="IPR004516">
    <property type="entry name" value="HisRS/HisZ"/>
</dbReference>
<evidence type="ECO:0000313" key="9">
    <source>
        <dbReference type="EMBL" id="OKY78131.1"/>
    </source>
</evidence>
<keyword evidence="4 6" id="KW-0547">Nucleotide-binding</keyword>
<dbReference type="AlphaFoldDB" id="A0A1Q6DUT2"/>
<dbReference type="InterPro" id="IPR041715">
    <property type="entry name" value="HisRS-like_core"/>
</dbReference>
<feature type="binding site" evidence="7">
    <location>
        <position position="251"/>
    </location>
    <ligand>
        <name>L-histidine</name>
        <dbReference type="ChEBI" id="CHEBI:57595"/>
    </ligand>
</feature>
<dbReference type="Gene3D" id="3.40.50.800">
    <property type="entry name" value="Anticodon-binding domain"/>
    <property type="match status" value="1"/>
</dbReference>
<dbReference type="PANTHER" id="PTHR43707:SF1">
    <property type="entry name" value="HISTIDINE--TRNA LIGASE, MITOCHONDRIAL-RELATED"/>
    <property type="match status" value="1"/>
</dbReference>
<dbReference type="SUPFAM" id="SSF52954">
    <property type="entry name" value="Class II aaRS ABD-related"/>
    <property type="match status" value="1"/>
</dbReference>
<dbReference type="InterPro" id="IPR004517">
    <property type="entry name" value="HisZ"/>
</dbReference>
<dbReference type="NCBIfam" id="TIGR00442">
    <property type="entry name" value="hisS"/>
    <property type="match status" value="1"/>
</dbReference>
<dbReference type="GO" id="GO:0000105">
    <property type="term" value="P:L-histidine biosynthetic process"/>
    <property type="evidence" value="ECO:0007669"/>
    <property type="project" value="InterPro"/>
</dbReference>
<dbReference type="InterPro" id="IPR015807">
    <property type="entry name" value="His-tRNA-ligase"/>
</dbReference>
<dbReference type="Gene3D" id="3.30.930.10">
    <property type="entry name" value="Bira Bifunctional Protein, Domain 2"/>
    <property type="match status" value="1"/>
</dbReference>
<dbReference type="GO" id="GO:0005737">
    <property type="term" value="C:cytoplasm"/>
    <property type="evidence" value="ECO:0007669"/>
    <property type="project" value="UniProtKB-SubCell"/>
</dbReference>
<evidence type="ECO:0000256" key="1">
    <source>
        <dbReference type="ARBA" id="ARBA00004496"/>
    </source>
</evidence>
<comment type="subcellular location">
    <subcellularLocation>
        <location evidence="1 6">Cytoplasm</location>
    </subcellularLocation>
</comment>
<dbReference type="EC" id="6.1.1.21" evidence="6"/>
<protein>
    <recommendedName>
        <fullName evidence="6">Histidine--tRNA ligase</fullName>
        <ecNumber evidence="6">6.1.1.21</ecNumber>
    </recommendedName>
    <alternativeName>
        <fullName evidence="6">Histidyl-tRNA synthetase</fullName>
        <shortName evidence="6">HisRS</shortName>
    </alternativeName>
</protein>
<dbReference type="PROSITE" id="PS50862">
    <property type="entry name" value="AA_TRNA_LIGASE_II"/>
    <property type="match status" value="1"/>
</dbReference>
<dbReference type="FunCoup" id="A0A1Q6DUT2">
    <property type="interactions" value="158"/>
</dbReference>
<feature type="binding site" evidence="7">
    <location>
        <position position="110"/>
    </location>
    <ligand>
        <name>L-histidine</name>
        <dbReference type="ChEBI" id="CHEBI:57595"/>
    </ligand>
</feature>
<evidence type="ECO:0000313" key="10">
    <source>
        <dbReference type="Proteomes" id="UP000185744"/>
    </source>
</evidence>
<dbReference type="Proteomes" id="UP000185744">
    <property type="component" value="Unassembled WGS sequence"/>
</dbReference>
<evidence type="ECO:0000256" key="4">
    <source>
        <dbReference type="ARBA" id="ARBA00022741"/>
    </source>
</evidence>